<dbReference type="Pfam" id="PF01047">
    <property type="entry name" value="MarR"/>
    <property type="match status" value="1"/>
</dbReference>
<dbReference type="PANTHER" id="PTHR35790">
    <property type="entry name" value="HTH-TYPE TRANSCRIPTIONAL REGULATOR PCHR"/>
    <property type="match status" value="1"/>
</dbReference>
<dbReference type="PRINTS" id="PR00598">
    <property type="entry name" value="HTHMARR"/>
</dbReference>
<dbReference type="Proteomes" id="UP000194137">
    <property type="component" value="Chromosome"/>
</dbReference>
<dbReference type="STRING" id="1235591.CAK95_11740"/>
<dbReference type="SMART" id="SM00347">
    <property type="entry name" value="HTH_MARR"/>
    <property type="match status" value="1"/>
</dbReference>
<dbReference type="InterPro" id="IPR036390">
    <property type="entry name" value="WH_DNA-bd_sf"/>
</dbReference>
<reference evidence="1 2" key="1">
    <citation type="submission" date="2017-05" db="EMBL/GenBank/DDBJ databases">
        <title>Full genome sequence of Pseudorhodoplanes sinuspersici.</title>
        <authorList>
            <person name="Dastgheib S.M.M."/>
            <person name="Shavandi M."/>
            <person name="Tirandaz H."/>
        </authorList>
    </citation>
    <scope>NUCLEOTIDE SEQUENCE [LARGE SCALE GENOMIC DNA]</scope>
    <source>
        <strain evidence="1 2">RIPI110</strain>
    </source>
</reference>
<dbReference type="OrthoDB" id="9792858at2"/>
<dbReference type="AlphaFoldDB" id="A0A1W6ZSG4"/>
<dbReference type="PROSITE" id="PS01117">
    <property type="entry name" value="HTH_MARR_1"/>
    <property type="match status" value="1"/>
</dbReference>
<organism evidence="1 2">
    <name type="scientific">Pseudorhodoplanes sinuspersici</name>
    <dbReference type="NCBI Taxonomy" id="1235591"/>
    <lineage>
        <taxon>Bacteria</taxon>
        <taxon>Pseudomonadati</taxon>
        <taxon>Pseudomonadota</taxon>
        <taxon>Alphaproteobacteria</taxon>
        <taxon>Hyphomicrobiales</taxon>
        <taxon>Pseudorhodoplanes</taxon>
    </lineage>
</organism>
<proteinExistence type="predicted"/>
<dbReference type="RefSeq" id="WP_086088092.1">
    <property type="nucleotide sequence ID" value="NZ_CP021112.1"/>
</dbReference>
<dbReference type="InterPro" id="IPR036388">
    <property type="entry name" value="WH-like_DNA-bd_sf"/>
</dbReference>
<keyword evidence="2" id="KW-1185">Reference proteome</keyword>
<sequence length="162" mass="18384">MPENRKLKSIDGAGERPLQLYVTYRLSTLSAKLNRQAGFVLKRAGNLRVPEWRILALLSLHGEMNGSAITDLAGFDPGQISRIFRALETRGLISVRRTDDDRRSAYMSLTRAGRALHAKVLPAMQQRQEQLLDALTPQERTTFLRIIDKLQVAADRRDFLEI</sequence>
<dbReference type="PANTHER" id="PTHR35790:SF4">
    <property type="entry name" value="HTH-TYPE TRANSCRIPTIONAL REGULATOR PCHR"/>
    <property type="match status" value="1"/>
</dbReference>
<gene>
    <name evidence="1" type="ORF">CAK95_11740</name>
</gene>
<dbReference type="PROSITE" id="PS50995">
    <property type="entry name" value="HTH_MARR_2"/>
    <property type="match status" value="1"/>
</dbReference>
<dbReference type="Gene3D" id="1.10.10.10">
    <property type="entry name" value="Winged helix-like DNA-binding domain superfamily/Winged helix DNA-binding domain"/>
    <property type="match status" value="1"/>
</dbReference>
<dbReference type="EMBL" id="CP021112">
    <property type="protein sequence ID" value="ARP99684.1"/>
    <property type="molecule type" value="Genomic_DNA"/>
</dbReference>
<dbReference type="KEGG" id="psin:CAK95_11740"/>
<protein>
    <submittedName>
        <fullName evidence="1">Uncharacterized protein</fullName>
    </submittedName>
</protein>
<name>A0A1W6ZSG4_9HYPH</name>
<dbReference type="InterPro" id="IPR000835">
    <property type="entry name" value="HTH_MarR-typ"/>
</dbReference>
<dbReference type="InterPro" id="IPR023187">
    <property type="entry name" value="Tscrpt_reg_MarR-type_CS"/>
</dbReference>
<evidence type="ECO:0000313" key="2">
    <source>
        <dbReference type="Proteomes" id="UP000194137"/>
    </source>
</evidence>
<dbReference type="SUPFAM" id="SSF46785">
    <property type="entry name" value="Winged helix' DNA-binding domain"/>
    <property type="match status" value="1"/>
</dbReference>
<accession>A0A1W6ZSG4</accession>
<evidence type="ECO:0000313" key="1">
    <source>
        <dbReference type="EMBL" id="ARP99684.1"/>
    </source>
</evidence>
<dbReference type="GO" id="GO:0003700">
    <property type="term" value="F:DNA-binding transcription factor activity"/>
    <property type="evidence" value="ECO:0007669"/>
    <property type="project" value="InterPro"/>
</dbReference>
<dbReference type="InterPro" id="IPR052067">
    <property type="entry name" value="Metal_resp_HTH_trans_reg"/>
</dbReference>